<keyword evidence="2" id="KW-0378">Hydrolase</keyword>
<protein>
    <submittedName>
        <fullName evidence="2">TatD family hydrolase</fullName>
    </submittedName>
</protein>
<evidence type="ECO:0000313" key="1">
    <source>
        <dbReference type="EMBL" id="MDN3707888.1"/>
    </source>
</evidence>
<dbReference type="SUPFAM" id="SSF51556">
    <property type="entry name" value="Metallo-dependent hydrolases"/>
    <property type="match status" value="1"/>
</dbReference>
<comment type="caution">
    <text evidence="2">The sequence shown here is derived from an EMBL/GenBank/DDBJ whole genome shotgun (WGS) entry which is preliminary data.</text>
</comment>
<dbReference type="Gene3D" id="3.20.20.140">
    <property type="entry name" value="Metal-dependent hydrolases"/>
    <property type="match status" value="1"/>
</dbReference>
<reference evidence="3" key="2">
    <citation type="journal article" date="2019" name="Int. J. Syst. Evol. Microbiol.">
        <title>The Global Catalogue of Microorganisms (GCM) 10K type strain sequencing project: providing services to taxonomists for standard genome sequencing and annotation.</title>
        <authorList>
            <consortium name="The Broad Institute Genomics Platform"/>
            <consortium name="The Broad Institute Genome Sequencing Center for Infectious Disease"/>
            <person name="Wu L."/>
            <person name="Ma J."/>
        </authorList>
    </citation>
    <scope>NUCLEOTIDE SEQUENCE [LARGE SCALE GENOMIC DNA]</scope>
    <source>
        <strain evidence="3">CECT 7184</strain>
    </source>
</reference>
<dbReference type="GO" id="GO:0016787">
    <property type="term" value="F:hydrolase activity"/>
    <property type="evidence" value="ECO:0007669"/>
    <property type="project" value="UniProtKB-KW"/>
</dbReference>
<reference evidence="2" key="3">
    <citation type="submission" date="2023-06" db="EMBL/GenBank/DDBJ databases">
        <authorList>
            <person name="Lucena T."/>
            <person name="Sun Q."/>
        </authorList>
    </citation>
    <scope>NUCLEOTIDE SEQUENCE</scope>
    <source>
        <strain evidence="2">CECT 7184</strain>
    </source>
</reference>
<dbReference type="Pfam" id="PF01026">
    <property type="entry name" value="TatD_DNase"/>
    <property type="match status" value="1"/>
</dbReference>
<dbReference type="InterPro" id="IPR001130">
    <property type="entry name" value="TatD-like"/>
</dbReference>
<gene>
    <name evidence="1" type="ORF">QW060_12295</name>
    <name evidence="2" type="ORF">QW060_19045</name>
</gene>
<dbReference type="Proteomes" id="UP001242368">
    <property type="component" value="Unassembled WGS sequence"/>
</dbReference>
<dbReference type="EMBL" id="JAUFQU010000001">
    <property type="protein sequence ID" value="MDN3707888.1"/>
    <property type="molecule type" value="Genomic_DNA"/>
</dbReference>
<reference evidence="2" key="1">
    <citation type="journal article" date="2014" name="Int. J. Syst. Evol. Microbiol.">
        <title>Complete genome of a new Firmicutes species belonging to the dominant human colonic microbiota ('Ruminococcus bicirculans') reveals two chromosomes and a selective capacity to utilize plant glucans.</title>
        <authorList>
            <consortium name="NISC Comparative Sequencing Program"/>
            <person name="Wegmann U."/>
            <person name="Louis P."/>
            <person name="Goesmann A."/>
            <person name="Henrissat B."/>
            <person name="Duncan S.H."/>
            <person name="Flint H.J."/>
        </authorList>
    </citation>
    <scope>NUCLEOTIDE SEQUENCE</scope>
    <source>
        <strain evidence="2">CECT 7184</strain>
    </source>
</reference>
<dbReference type="EMBL" id="JAUFQU010000019">
    <property type="protein sequence ID" value="MDN3709146.1"/>
    <property type="molecule type" value="Genomic_DNA"/>
</dbReference>
<dbReference type="PANTHER" id="PTHR46124:SF2">
    <property type="entry name" value="D-AMINOACYL-TRNA DEACYLASE"/>
    <property type="match status" value="1"/>
</dbReference>
<keyword evidence="3" id="KW-1185">Reference proteome</keyword>
<evidence type="ECO:0000313" key="2">
    <source>
        <dbReference type="EMBL" id="MDN3709146.1"/>
    </source>
</evidence>
<dbReference type="PANTHER" id="PTHR46124">
    <property type="entry name" value="D-AMINOACYL-TRNA DEACYLASE"/>
    <property type="match status" value="1"/>
</dbReference>
<evidence type="ECO:0000313" key="3">
    <source>
        <dbReference type="Proteomes" id="UP001242368"/>
    </source>
</evidence>
<organism evidence="2 3">
    <name type="scientific">Paenimyroides ceti</name>
    <dbReference type="NCBI Taxonomy" id="395087"/>
    <lineage>
        <taxon>Bacteria</taxon>
        <taxon>Pseudomonadati</taxon>
        <taxon>Bacteroidota</taxon>
        <taxon>Flavobacteriia</taxon>
        <taxon>Flavobacteriales</taxon>
        <taxon>Flavobacteriaceae</taxon>
        <taxon>Paenimyroides</taxon>
    </lineage>
</organism>
<sequence>MKINLHTHHYAPLTDTTEVVNQYPEAFNPAIPYYSIGIHPWYIDEDKVKERLLLMDIQLSGKGALAIGECGLDKRIETGLDLQIEVYKQQVLLAEKHKKPIILHCVAAYQEIVELKKKWNISVPMIIHGFSKNRQTAEMLISNGFYISLGKYLMRNPQMEEVLKSTPPDRLFLETDSMEESIATVYKKATDILGRNIEQEIEHNFNRVFNRDCEFSNEHV</sequence>
<dbReference type="InterPro" id="IPR032466">
    <property type="entry name" value="Metal_Hydrolase"/>
</dbReference>
<dbReference type="RefSeq" id="WP_290363838.1">
    <property type="nucleotide sequence ID" value="NZ_JAUFQU010000001.1"/>
</dbReference>
<proteinExistence type="predicted"/>
<accession>A0ABT8CZH0</accession>
<name>A0ABT8CZH0_9FLAO</name>